<dbReference type="GeneID" id="35806033"/>
<accession>A0AB36TG44</accession>
<dbReference type="InterPro" id="IPR010310">
    <property type="entry name" value="T7SS_ESAT-6-like"/>
</dbReference>
<reference evidence="2 3" key="1">
    <citation type="submission" date="2017-09" db="EMBL/GenBank/DDBJ databases">
        <title>Evaluation of Pacific Biosciences Sequencing Technology to Finishing C. thermocellum Genome Sequences.</title>
        <authorList>
            <person name="Brown S."/>
        </authorList>
    </citation>
    <scope>NUCLEOTIDE SEQUENCE [LARGE SCALE GENOMIC DNA]</scope>
    <source>
        <strain evidence="2 3">AD2</strain>
    </source>
</reference>
<dbReference type="NCBIfam" id="TIGR03930">
    <property type="entry name" value="WXG100_ESAT6"/>
    <property type="match status" value="1"/>
</dbReference>
<name>A0AB36TG44_ACETH</name>
<dbReference type="EMBL" id="PDBW01000001">
    <property type="protein sequence ID" value="PFH02867.1"/>
    <property type="molecule type" value="Genomic_DNA"/>
</dbReference>
<comment type="similarity">
    <text evidence="1">Belongs to the WXG100 family.</text>
</comment>
<dbReference type="AlphaFoldDB" id="A0AB36TG44"/>
<protein>
    <recommendedName>
        <fullName evidence="1">ESAT-6-like protein</fullName>
    </recommendedName>
</protein>
<gene>
    <name evidence="2" type="ORF">M972_111659</name>
</gene>
<evidence type="ECO:0000256" key="1">
    <source>
        <dbReference type="RuleBase" id="RU362001"/>
    </source>
</evidence>
<evidence type="ECO:0000313" key="2">
    <source>
        <dbReference type="EMBL" id="PFH02867.1"/>
    </source>
</evidence>
<dbReference type="Proteomes" id="UP000223596">
    <property type="component" value="Unassembled WGS sequence"/>
</dbReference>
<dbReference type="SUPFAM" id="SSF140453">
    <property type="entry name" value="EsxAB dimer-like"/>
    <property type="match status" value="1"/>
</dbReference>
<dbReference type="Gene3D" id="1.10.287.1060">
    <property type="entry name" value="ESAT-6-like"/>
    <property type="match status" value="1"/>
</dbReference>
<dbReference type="InterPro" id="IPR036689">
    <property type="entry name" value="ESAT-6-like_sf"/>
</dbReference>
<evidence type="ECO:0000313" key="3">
    <source>
        <dbReference type="Proteomes" id="UP000223596"/>
    </source>
</evidence>
<dbReference type="Pfam" id="PF06013">
    <property type="entry name" value="WXG100"/>
    <property type="match status" value="1"/>
</dbReference>
<dbReference type="RefSeq" id="WP_003516579.1">
    <property type="nucleotide sequence ID" value="NZ_CP013828.1"/>
</dbReference>
<organism evidence="2 3">
    <name type="scientific">Acetivibrio thermocellus AD2</name>
    <dbReference type="NCBI Taxonomy" id="1138384"/>
    <lineage>
        <taxon>Bacteria</taxon>
        <taxon>Bacillati</taxon>
        <taxon>Bacillota</taxon>
        <taxon>Clostridia</taxon>
        <taxon>Eubacteriales</taxon>
        <taxon>Oscillospiraceae</taxon>
        <taxon>Acetivibrio</taxon>
    </lineage>
</organism>
<proteinExistence type="inferred from homology"/>
<comment type="caution">
    <text evidence="2">The sequence shown here is derived from an EMBL/GenBank/DDBJ whole genome shotgun (WGS) entry which is preliminary data.</text>
</comment>
<sequence length="100" mass="11058">MASVIRITPEQVRSAAVKIGKKTSETTNFLNSIQREIDSLKSIWEGKAAEAYVEQFMALRKELETKLNQCLSDLERSLTSVANALEQADKDVAAKLRSGS</sequence>